<protein>
    <submittedName>
        <fullName evidence="7">Alpha/beta hydrolase</fullName>
    </submittedName>
</protein>
<evidence type="ECO:0000256" key="2">
    <source>
        <dbReference type="ARBA" id="ARBA00022729"/>
    </source>
</evidence>
<keyword evidence="8" id="KW-1185">Reference proteome</keyword>
<reference evidence="8" key="1">
    <citation type="journal article" date="2019" name="Int. J. Syst. Evol. Microbiol.">
        <title>The Global Catalogue of Microorganisms (GCM) 10K type strain sequencing project: providing services to taxonomists for standard genome sequencing and annotation.</title>
        <authorList>
            <consortium name="The Broad Institute Genomics Platform"/>
            <consortium name="The Broad Institute Genome Sequencing Center for Infectious Disease"/>
            <person name="Wu L."/>
            <person name="Ma J."/>
        </authorList>
    </citation>
    <scope>NUCLEOTIDE SEQUENCE [LARGE SCALE GENOMIC DNA]</scope>
    <source>
        <strain evidence="8">JCM 9371</strain>
    </source>
</reference>
<dbReference type="PANTHER" id="PTHR43248">
    <property type="entry name" value="2-SUCCINYL-6-HYDROXY-2,4-CYCLOHEXADIENE-1-CARBOXYLATE SYNTHASE"/>
    <property type="match status" value="1"/>
</dbReference>
<dbReference type="GO" id="GO:0016787">
    <property type="term" value="F:hydrolase activity"/>
    <property type="evidence" value="ECO:0007669"/>
    <property type="project" value="UniProtKB-KW"/>
</dbReference>
<dbReference type="InterPro" id="IPR051601">
    <property type="entry name" value="Serine_prot/Carboxylest_S33"/>
</dbReference>
<gene>
    <name evidence="7" type="ORF">ACFQZM_07575</name>
</gene>
<dbReference type="Gene3D" id="3.40.50.1820">
    <property type="entry name" value="alpha/beta hydrolase"/>
    <property type="match status" value="1"/>
</dbReference>
<evidence type="ECO:0000313" key="8">
    <source>
        <dbReference type="Proteomes" id="UP001597063"/>
    </source>
</evidence>
<organism evidence="7 8">
    <name type="scientific">Actinomadura fibrosa</name>
    <dbReference type="NCBI Taxonomy" id="111802"/>
    <lineage>
        <taxon>Bacteria</taxon>
        <taxon>Bacillati</taxon>
        <taxon>Actinomycetota</taxon>
        <taxon>Actinomycetes</taxon>
        <taxon>Streptosporangiales</taxon>
        <taxon>Thermomonosporaceae</taxon>
        <taxon>Actinomadura</taxon>
    </lineage>
</organism>
<evidence type="ECO:0000256" key="3">
    <source>
        <dbReference type="ARBA" id="ARBA00022801"/>
    </source>
</evidence>
<accession>A0ABW2XD29</accession>
<sequence length="511" mass="54738">MLRKHRQAAWGATVAAGLALGAVAVPSTPGSAEAAPDPASGRTSMSVGARGPIAWTACGPDRKAECATLRLPVDWAHPEGETFGLAIARRKALDRKARVGTLVFGPGGPGDSGVKRVTELKGGIDRFSDRLRQRFDIVSFDPRGVGESNPVTCSAALLDARPSPVITSAAEFDATLAYNARLRDDCRARTGPVYDHADTLSTVRDVDAIRAALGEPKLTFHGSSYGTLLGQMYAETYPRRIRAMVLESVTDHSVRRTGRFLDTEIGAAQDSFEQFAAWCDRTASCALHGRDVHAVWSDLRARAARGELADPSAPGAAIPEFGLVLMAYKAFYDPDWAGLAQKLAALAASKPLKRTSSRTAPVTPTPPAEVTGKDNFTAQFCSDWSLPVRNYAEFAAHMRRLERIAPDMAHARPLMAVSVCLGWPRPVRNPQHRLDVRGSAPILLANSVHDPATPYVWARSVARQLGRTGTLLTYAGAGHGSYNSGSCMRDTIDAYLISLEVPARGTTCPAT</sequence>
<dbReference type="Pfam" id="PF08386">
    <property type="entry name" value="Abhydrolase_4"/>
    <property type="match status" value="1"/>
</dbReference>
<feature type="chain" id="PRO_5047501619" evidence="5">
    <location>
        <begin position="35"/>
        <end position="511"/>
    </location>
</feature>
<evidence type="ECO:0000256" key="1">
    <source>
        <dbReference type="ARBA" id="ARBA00010088"/>
    </source>
</evidence>
<evidence type="ECO:0000259" key="6">
    <source>
        <dbReference type="Pfam" id="PF08386"/>
    </source>
</evidence>
<evidence type="ECO:0000256" key="5">
    <source>
        <dbReference type="SAM" id="SignalP"/>
    </source>
</evidence>
<dbReference type="Proteomes" id="UP001597063">
    <property type="component" value="Unassembled WGS sequence"/>
</dbReference>
<evidence type="ECO:0000313" key="7">
    <source>
        <dbReference type="EMBL" id="MFD0684348.1"/>
    </source>
</evidence>
<keyword evidence="2 5" id="KW-0732">Signal</keyword>
<dbReference type="InterPro" id="IPR013595">
    <property type="entry name" value="Pept_S33_TAP-like_C"/>
</dbReference>
<proteinExistence type="inferred from homology"/>
<dbReference type="PANTHER" id="PTHR43248:SF29">
    <property type="entry name" value="TRIPEPTIDYL AMINOPEPTIDASE"/>
    <property type="match status" value="1"/>
</dbReference>
<feature type="signal peptide" evidence="5">
    <location>
        <begin position="1"/>
        <end position="34"/>
    </location>
</feature>
<dbReference type="RefSeq" id="WP_131756730.1">
    <property type="nucleotide sequence ID" value="NZ_CAACUY010000020.1"/>
</dbReference>
<dbReference type="SUPFAM" id="SSF53474">
    <property type="entry name" value="alpha/beta-Hydrolases"/>
    <property type="match status" value="1"/>
</dbReference>
<evidence type="ECO:0000256" key="4">
    <source>
        <dbReference type="SAM" id="MobiDB-lite"/>
    </source>
</evidence>
<dbReference type="InterPro" id="IPR029058">
    <property type="entry name" value="AB_hydrolase_fold"/>
</dbReference>
<feature type="region of interest" description="Disordered" evidence="4">
    <location>
        <begin position="27"/>
        <end position="46"/>
    </location>
</feature>
<dbReference type="EMBL" id="JBHTGP010000003">
    <property type="protein sequence ID" value="MFD0684348.1"/>
    <property type="molecule type" value="Genomic_DNA"/>
</dbReference>
<name>A0ABW2XD29_9ACTN</name>
<comment type="caution">
    <text evidence="7">The sequence shown here is derived from an EMBL/GenBank/DDBJ whole genome shotgun (WGS) entry which is preliminary data.</text>
</comment>
<keyword evidence="3 7" id="KW-0378">Hydrolase</keyword>
<feature type="domain" description="Peptidase S33 tripeptidyl aminopeptidase-like C-terminal" evidence="6">
    <location>
        <begin position="418"/>
        <end position="508"/>
    </location>
</feature>
<comment type="similarity">
    <text evidence="1">Belongs to the peptidase S33 family.</text>
</comment>